<dbReference type="HOGENOM" id="CLU_401623_0_0_3"/>
<dbReference type="GO" id="GO:0016747">
    <property type="term" value="F:acyltransferase activity, transferring groups other than amino-acyl groups"/>
    <property type="evidence" value="ECO:0007669"/>
    <property type="project" value="InterPro"/>
</dbReference>
<gene>
    <name evidence="2" type="ORF">A19Y_0908</name>
</gene>
<proteinExistence type="predicted"/>
<dbReference type="InterPro" id="IPR016181">
    <property type="entry name" value="Acyl_CoA_acyltransferase"/>
</dbReference>
<evidence type="ECO:0000313" key="3">
    <source>
        <dbReference type="Proteomes" id="UP000027395"/>
    </source>
</evidence>
<dbReference type="EMBL" id="CM002803">
    <property type="protein sequence ID" value="KEI66046.1"/>
    <property type="molecule type" value="Genomic_DNA"/>
</dbReference>
<reference evidence="2 3" key="1">
    <citation type="journal article" date="2014" name="Appl. Environ. Microbiol.">
        <title>Elucidation of insertion elements encoded on plasmids and in vitro construction of shuttle vectors from the toxic cyanobacterium Planktothrix.</title>
        <authorList>
            <person name="Christiansen G."/>
            <person name="Goesmann A."/>
            <person name="Kurmayer R."/>
        </authorList>
    </citation>
    <scope>NUCLEOTIDE SEQUENCE [LARGE SCALE GENOMIC DNA]</scope>
    <source>
        <strain evidence="2 3">NIVA-CYA 126/8</strain>
    </source>
</reference>
<evidence type="ECO:0000259" key="1">
    <source>
        <dbReference type="PROSITE" id="PS51186"/>
    </source>
</evidence>
<organism evidence="2 3">
    <name type="scientific">Planktothrix agardhii (strain NIVA-CYA 126/8)</name>
    <dbReference type="NCBI Taxonomy" id="388467"/>
    <lineage>
        <taxon>Bacteria</taxon>
        <taxon>Bacillati</taxon>
        <taxon>Cyanobacteriota</taxon>
        <taxon>Cyanophyceae</taxon>
        <taxon>Oscillatoriophycideae</taxon>
        <taxon>Oscillatoriales</taxon>
        <taxon>Microcoleaceae</taxon>
        <taxon>Planktothrix</taxon>
    </lineage>
</organism>
<dbReference type="eggNOG" id="COG0456">
    <property type="taxonomic scope" value="Bacteria"/>
</dbReference>
<dbReference type="Gene3D" id="3.40.630.30">
    <property type="match status" value="1"/>
</dbReference>
<dbReference type="PATRIC" id="fig|388467.6.peg.846"/>
<evidence type="ECO:0000313" key="2">
    <source>
        <dbReference type="EMBL" id="KEI66046.1"/>
    </source>
</evidence>
<dbReference type="GeneID" id="77287147"/>
<feature type="domain" description="N-acetyltransferase" evidence="1">
    <location>
        <begin position="1"/>
        <end position="155"/>
    </location>
</feature>
<dbReference type="STRING" id="388467.A19Y_0908"/>
<keyword evidence="3" id="KW-1185">Reference proteome</keyword>
<sequence length="712" mass="82639">MKDTDDIYTEIIDQNSPYLETVINLGDANNKTLGFFPKGAFIEHAVKKTIIVAVSPQKECIGYLLYKTKERHNKRIRLVHLCISENWRKKGIPEKLVNHLKKITDTDKQYEGIGLTCRRDFNLDHFWQKLGFIPRFDKAAKTEGKENTYWWFDYGHPNLLSILNETNRESKLSVVIDAPIFFEIAEEQDNPENKDSKSLMSDWLQSEVDLSLVDEISNQINNITNSEQRKKLMTFSTHFSLLDVGQKNNDNQNELAIFLKSKNIDLDNYNFRYLQKILASETYIFVTQNQQILQFKDEFYDQFKLSILSPLELIFQIDEIRSKTEYQPIRMAGMSITKVPVQWGKEDLQTIFLSKANKEKKAEFIQKIKRFLTDKDKFECWNILENKNKIALLVYDKHKSDELEIPIIRVLDDHPIADTIIGHLIYNSILDNLKERRNFTRITDSCLSEKTTKAIKKDSTFIQVSNGWLRANLFIADTALQLSDHLNIIAQTSSEDFNFCVKIANLLSSDNILQETKTLFEIEKLLFPAKIFDADIHTFIIPIKPEWAKNLFDYNLANQALFGASKIDLALNTEAVYYKSKSVPKTLKPGVSGRIIWYVSKDKDKGYQDISSIRAVSRLDEVVLGKPQELFRRFQNLGIYQWNDVLDVAGGDPEKEIMAIKFSHTELLKLPIPLNEVQEVLENKFTMQSAYYVSKEKFAILYCRGNQLNTKK</sequence>
<name>A0A073CD35_PLAA1</name>
<dbReference type="Pfam" id="PF13673">
    <property type="entry name" value="Acetyltransf_10"/>
    <property type="match status" value="1"/>
</dbReference>
<dbReference type="Proteomes" id="UP000027395">
    <property type="component" value="Chromosome"/>
</dbReference>
<dbReference type="InterPro" id="IPR000182">
    <property type="entry name" value="GNAT_dom"/>
</dbReference>
<dbReference type="RefSeq" id="WP_042152370.1">
    <property type="nucleotide sequence ID" value="NZ_CM002803.1"/>
</dbReference>
<dbReference type="AlphaFoldDB" id="A0A073CD35"/>
<accession>A0A073CD35</accession>
<dbReference type="SUPFAM" id="SSF55729">
    <property type="entry name" value="Acyl-CoA N-acyltransferases (Nat)"/>
    <property type="match status" value="1"/>
</dbReference>
<dbReference type="PROSITE" id="PS51186">
    <property type="entry name" value="GNAT"/>
    <property type="match status" value="1"/>
</dbReference>
<protein>
    <recommendedName>
        <fullName evidence="1">N-acetyltransferase domain-containing protein</fullName>
    </recommendedName>
</protein>